<dbReference type="STRING" id="90262.A0A1X2IIB9"/>
<evidence type="ECO:0000313" key="2">
    <source>
        <dbReference type="EMBL" id="ORZ17122.1"/>
    </source>
</evidence>
<feature type="compositionally biased region" description="Low complexity" evidence="1">
    <location>
        <begin position="144"/>
        <end position="159"/>
    </location>
</feature>
<organism evidence="2 3">
    <name type="scientific">Absidia repens</name>
    <dbReference type="NCBI Taxonomy" id="90262"/>
    <lineage>
        <taxon>Eukaryota</taxon>
        <taxon>Fungi</taxon>
        <taxon>Fungi incertae sedis</taxon>
        <taxon>Mucoromycota</taxon>
        <taxon>Mucoromycotina</taxon>
        <taxon>Mucoromycetes</taxon>
        <taxon>Mucorales</taxon>
        <taxon>Cunninghamellaceae</taxon>
        <taxon>Absidia</taxon>
    </lineage>
</organism>
<dbReference type="AlphaFoldDB" id="A0A1X2IIB9"/>
<dbReference type="OrthoDB" id="5563016at2759"/>
<dbReference type="GO" id="GO:0030036">
    <property type="term" value="P:actin cytoskeleton organization"/>
    <property type="evidence" value="ECO:0007669"/>
    <property type="project" value="TreeGrafter"/>
</dbReference>
<feature type="region of interest" description="Disordered" evidence="1">
    <location>
        <begin position="1"/>
        <end position="159"/>
    </location>
</feature>
<feature type="region of interest" description="Disordered" evidence="1">
    <location>
        <begin position="341"/>
        <end position="365"/>
    </location>
</feature>
<protein>
    <submittedName>
        <fullName evidence="2">Uncharacterized protein</fullName>
    </submittedName>
</protein>
<feature type="compositionally biased region" description="Low complexity" evidence="1">
    <location>
        <begin position="84"/>
        <end position="96"/>
    </location>
</feature>
<dbReference type="Proteomes" id="UP000193560">
    <property type="component" value="Unassembled WGS sequence"/>
</dbReference>
<feature type="compositionally biased region" description="Polar residues" evidence="1">
    <location>
        <begin position="15"/>
        <end position="46"/>
    </location>
</feature>
<accession>A0A1X2IIB9</accession>
<keyword evidence="3" id="KW-1185">Reference proteome</keyword>
<feature type="compositionally biased region" description="Low complexity" evidence="1">
    <location>
        <begin position="217"/>
        <end position="227"/>
    </location>
</feature>
<reference evidence="2 3" key="1">
    <citation type="submission" date="2016-07" db="EMBL/GenBank/DDBJ databases">
        <title>Pervasive Adenine N6-methylation of Active Genes in Fungi.</title>
        <authorList>
            <consortium name="DOE Joint Genome Institute"/>
            <person name="Mondo S.J."/>
            <person name="Dannebaum R.O."/>
            <person name="Kuo R.C."/>
            <person name="Labutti K."/>
            <person name="Haridas S."/>
            <person name="Kuo A."/>
            <person name="Salamov A."/>
            <person name="Ahrendt S.R."/>
            <person name="Lipzen A."/>
            <person name="Sullivan W."/>
            <person name="Andreopoulos W.B."/>
            <person name="Clum A."/>
            <person name="Lindquist E."/>
            <person name="Daum C."/>
            <person name="Ramamoorthy G.K."/>
            <person name="Gryganskyi A."/>
            <person name="Culley D."/>
            <person name="Magnuson J.K."/>
            <person name="James T.Y."/>
            <person name="O'Malley M.A."/>
            <person name="Stajich J.E."/>
            <person name="Spatafora J.W."/>
            <person name="Visel A."/>
            <person name="Grigoriev I.V."/>
        </authorList>
    </citation>
    <scope>NUCLEOTIDE SEQUENCE [LARGE SCALE GENOMIC DNA]</scope>
    <source>
        <strain evidence="2 3">NRRL 1336</strain>
    </source>
</reference>
<dbReference type="PANTHER" id="PTHR12751:SF18">
    <property type="entry name" value="PHOSPHATASE AND ACTIN REGULATOR 1"/>
    <property type="match status" value="1"/>
</dbReference>
<proteinExistence type="predicted"/>
<sequence length="495" mass="54630">MAAMLQHSPVALRAQQPQDNKMRFSQNQQEAWSYPQECQQQQFTNNPYYPSYQQYPPPYMYQTPQYRSHRHRTHSATSNSSGIQPQKSSSTPTSQQRQRKHRPNPSNTNDLRRPKSTLIQQVPSSRPIPVPSGSSVSTADSCRRSSITSTSSNVSQSVSIRSEMSLGTKLSLSKRLRKVFSVSSLRSSRSMGSLAGASSSNVSIATMDMTPDLCGDSSSSSSSSPITPSTPPQRSLRRRSFASLSTLFQKSAPTSSPSPPLQLQQQQQHQQRFTDTTTQQTVTPDKKDRPTLRVDTTQSSLSPPSTKKVPFKGRSPIAAPDSPNSNVSTRFNKQAGLHRLASELPSPTPSSSSTTSSSTSYNSKQNDQVNQLTDDFGNLAMDPPPNIGIHYGLPLHGSPRLKPAAHSSSSSLIDQVTPLSTSSPSSTKRRLQFCPTVQVHETFAASDYDRRCDNNATCQKLTPSLALKIKQEINEYKLTEMNVHLDSRQYTQFFL</sequence>
<dbReference type="GO" id="GO:0003779">
    <property type="term" value="F:actin binding"/>
    <property type="evidence" value="ECO:0007669"/>
    <property type="project" value="TreeGrafter"/>
</dbReference>
<dbReference type="PANTHER" id="PTHR12751">
    <property type="entry name" value="PHOSPHATASE AND ACTIN REGULATOR PHACTR"/>
    <property type="match status" value="1"/>
</dbReference>
<gene>
    <name evidence="2" type="ORF">BCR42DRAFT_374213</name>
</gene>
<feature type="compositionally biased region" description="Low complexity" evidence="1">
    <location>
        <begin position="241"/>
        <end position="283"/>
    </location>
</feature>
<evidence type="ECO:0000256" key="1">
    <source>
        <dbReference type="SAM" id="MobiDB-lite"/>
    </source>
</evidence>
<name>A0A1X2IIB9_9FUNG</name>
<feature type="compositionally biased region" description="Low complexity" evidence="1">
    <location>
        <begin position="349"/>
        <end position="360"/>
    </location>
</feature>
<feature type="region of interest" description="Disordered" evidence="1">
    <location>
        <begin position="207"/>
        <end position="329"/>
    </location>
</feature>
<evidence type="ECO:0000313" key="3">
    <source>
        <dbReference type="Proteomes" id="UP000193560"/>
    </source>
</evidence>
<dbReference type="EMBL" id="MCGE01000010">
    <property type="protein sequence ID" value="ORZ17122.1"/>
    <property type="molecule type" value="Genomic_DNA"/>
</dbReference>
<feature type="compositionally biased region" description="Low complexity" evidence="1">
    <location>
        <begin position="47"/>
        <end position="66"/>
    </location>
</feature>
<feature type="compositionally biased region" description="Polar residues" evidence="1">
    <location>
        <begin position="294"/>
        <end position="305"/>
    </location>
</feature>
<comment type="caution">
    <text evidence="2">The sequence shown here is derived from an EMBL/GenBank/DDBJ whole genome shotgun (WGS) entry which is preliminary data.</text>
</comment>